<evidence type="ECO:0000313" key="9">
    <source>
        <dbReference type="Proteomes" id="UP001241758"/>
    </source>
</evidence>
<evidence type="ECO:0000256" key="3">
    <source>
        <dbReference type="ARBA" id="ARBA00023054"/>
    </source>
</evidence>
<keyword evidence="5" id="KW-0964">Secreted</keyword>
<gene>
    <name evidence="8" type="primary">fliD</name>
    <name evidence="8" type="ORF">QLQ12_15060</name>
</gene>
<keyword evidence="8" id="KW-0969">Cilium</keyword>
<comment type="caution">
    <text evidence="8">The sequence shown here is derived from an EMBL/GenBank/DDBJ whole genome shotgun (WGS) entry which is preliminary data.</text>
</comment>
<dbReference type="InterPro" id="IPR010809">
    <property type="entry name" value="FliD_C"/>
</dbReference>
<evidence type="ECO:0000256" key="2">
    <source>
        <dbReference type="ARBA" id="ARBA00011255"/>
    </source>
</evidence>
<protein>
    <recommendedName>
        <fullName evidence="5">Flagellar hook-associated protein 2</fullName>
        <shortName evidence="5">HAP2</shortName>
    </recommendedName>
    <alternativeName>
        <fullName evidence="5">Flagellar cap protein</fullName>
    </alternativeName>
</protein>
<dbReference type="InterPro" id="IPR040026">
    <property type="entry name" value="FliD"/>
</dbReference>
<accession>A0ABT6WJM4</accession>
<keyword evidence="9" id="KW-1185">Reference proteome</keyword>
<comment type="subcellular location">
    <subcellularLocation>
        <location evidence="5">Secreted</location>
    </subcellularLocation>
    <subcellularLocation>
        <location evidence="5">Bacterial flagellum</location>
    </subcellularLocation>
</comment>
<dbReference type="PANTHER" id="PTHR30288">
    <property type="entry name" value="FLAGELLAR CAP/ASSEMBLY PROTEIN FLID"/>
    <property type="match status" value="1"/>
</dbReference>
<comment type="function">
    <text evidence="5">Required for morphogenesis and for the elongation of the flagellar filament by facilitating polymerization of the flagellin monomers at the tip of growing filament. Forms a capping structure, which prevents flagellin subunits (transported through the central channel of the flagellum) from leaking out without polymerization at the distal end.</text>
</comment>
<sequence>MSSSVDGLVSGLSTSSMISQMMKVEAAPQTKLKAKVETAETAVTSYQSVNTKLKALKSAADAVSSMGSWRALKTNSSSESVTATAVGGLTGMTGSVKFDVTSVARAQTSLLKMSDTTAEQVFPASITIQPGTWSPDIDADGVDEFTPVGDPVNVTIPDPRKADNLTNAVNSAGAGIRAYTVTTSGTEGVVQFTSMKSGAANGFQISGLETAGTGGTGPETTSGKDAVLTMNKNTPTEYTVVSSTNTFSGVMPGVTLSVSKEESNVTVDATADTGAVADKFKALVDAANAALTEIKTQTTYDPETRKGSPLTGDFTIRQMNQAVLSMVSGGLSYDKVVGKDADENDIKETVGFGSLGQLGISLSRDGLMEFDASKFTKAYTEDPAKIQEAGMAFGSQVRALADKQSKTVTGVITGRKSEIDTLTTQIENWDVRLSSRRQALQRQYAGLETALGKLNNQSSWLSGAMGG</sequence>
<dbReference type="Pfam" id="PF07195">
    <property type="entry name" value="FliD_C"/>
    <property type="match status" value="1"/>
</dbReference>
<evidence type="ECO:0000256" key="1">
    <source>
        <dbReference type="ARBA" id="ARBA00009764"/>
    </source>
</evidence>
<keyword evidence="4 5" id="KW-0975">Bacterial flagellum</keyword>
<dbReference type="Pfam" id="PF02465">
    <property type="entry name" value="FliD_N"/>
    <property type="match status" value="1"/>
</dbReference>
<dbReference type="Proteomes" id="UP001241758">
    <property type="component" value="Unassembled WGS sequence"/>
</dbReference>
<keyword evidence="3" id="KW-0175">Coiled coil</keyword>
<keyword evidence="8" id="KW-0282">Flagellum</keyword>
<dbReference type="InterPro" id="IPR003481">
    <property type="entry name" value="FliD_N"/>
</dbReference>
<evidence type="ECO:0000259" key="7">
    <source>
        <dbReference type="Pfam" id="PF07195"/>
    </source>
</evidence>
<evidence type="ECO:0000259" key="6">
    <source>
        <dbReference type="Pfam" id="PF02465"/>
    </source>
</evidence>
<comment type="similarity">
    <text evidence="1 5">Belongs to the FliD family.</text>
</comment>
<feature type="domain" description="Flagellar hook-associated protein 2 N-terminal" evidence="6">
    <location>
        <begin position="10"/>
        <end position="107"/>
    </location>
</feature>
<keyword evidence="8" id="KW-0966">Cell projection</keyword>
<dbReference type="PANTHER" id="PTHR30288:SF0">
    <property type="entry name" value="FLAGELLAR HOOK-ASSOCIATED PROTEIN 2"/>
    <property type="match status" value="1"/>
</dbReference>
<feature type="domain" description="Flagellar hook-associated protein 2 C-terminal" evidence="7">
    <location>
        <begin position="223"/>
        <end position="456"/>
    </location>
</feature>
<evidence type="ECO:0000256" key="4">
    <source>
        <dbReference type="ARBA" id="ARBA00023143"/>
    </source>
</evidence>
<evidence type="ECO:0000313" key="8">
    <source>
        <dbReference type="EMBL" id="MDI6099918.1"/>
    </source>
</evidence>
<evidence type="ECO:0000256" key="5">
    <source>
        <dbReference type="RuleBase" id="RU362066"/>
    </source>
</evidence>
<dbReference type="RefSeq" id="WP_282760374.1">
    <property type="nucleotide sequence ID" value="NZ_JASCTH010000008.1"/>
</dbReference>
<comment type="subunit">
    <text evidence="2 5">Homopentamer.</text>
</comment>
<organism evidence="8 9">
    <name type="scientific">Actinoplanes sandaracinus</name>
    <dbReference type="NCBI Taxonomy" id="3045177"/>
    <lineage>
        <taxon>Bacteria</taxon>
        <taxon>Bacillati</taxon>
        <taxon>Actinomycetota</taxon>
        <taxon>Actinomycetes</taxon>
        <taxon>Micromonosporales</taxon>
        <taxon>Micromonosporaceae</taxon>
        <taxon>Actinoplanes</taxon>
    </lineage>
</organism>
<dbReference type="EMBL" id="JASCTH010000008">
    <property type="protein sequence ID" value="MDI6099918.1"/>
    <property type="molecule type" value="Genomic_DNA"/>
</dbReference>
<name>A0ABT6WJM4_9ACTN</name>
<reference evidence="8 9" key="1">
    <citation type="submission" date="2023-05" db="EMBL/GenBank/DDBJ databases">
        <title>Actinoplanes sp. NEAU-A12 genome sequencing.</title>
        <authorList>
            <person name="Wang Z.-S."/>
        </authorList>
    </citation>
    <scope>NUCLEOTIDE SEQUENCE [LARGE SCALE GENOMIC DNA]</scope>
    <source>
        <strain evidence="8 9">NEAU-A12</strain>
    </source>
</reference>
<proteinExistence type="inferred from homology"/>